<evidence type="ECO:0000313" key="2">
    <source>
        <dbReference type="Proteomes" id="UP000499080"/>
    </source>
</evidence>
<dbReference type="OrthoDB" id="6437576at2759"/>
<dbReference type="Proteomes" id="UP000499080">
    <property type="component" value="Unassembled WGS sequence"/>
</dbReference>
<reference evidence="1 2" key="1">
    <citation type="journal article" date="2019" name="Sci. Rep.">
        <title>Orb-weaving spider Araneus ventricosus genome elucidates the spidroin gene catalogue.</title>
        <authorList>
            <person name="Kono N."/>
            <person name="Nakamura H."/>
            <person name="Ohtoshi R."/>
            <person name="Moran D.A.P."/>
            <person name="Shinohara A."/>
            <person name="Yoshida Y."/>
            <person name="Fujiwara M."/>
            <person name="Mori M."/>
            <person name="Tomita M."/>
            <person name="Arakawa K."/>
        </authorList>
    </citation>
    <scope>NUCLEOTIDE SEQUENCE [LARGE SCALE GENOMIC DNA]</scope>
</reference>
<accession>A0A4Y2WCD0</accession>
<dbReference type="EMBL" id="BGPR01057378">
    <property type="protein sequence ID" value="GBO33717.1"/>
    <property type="molecule type" value="Genomic_DNA"/>
</dbReference>
<organism evidence="1 2">
    <name type="scientific">Araneus ventricosus</name>
    <name type="common">Orbweaver spider</name>
    <name type="synonym">Epeira ventricosa</name>
    <dbReference type="NCBI Taxonomy" id="182803"/>
    <lineage>
        <taxon>Eukaryota</taxon>
        <taxon>Metazoa</taxon>
        <taxon>Ecdysozoa</taxon>
        <taxon>Arthropoda</taxon>
        <taxon>Chelicerata</taxon>
        <taxon>Arachnida</taxon>
        <taxon>Araneae</taxon>
        <taxon>Araneomorphae</taxon>
        <taxon>Entelegynae</taxon>
        <taxon>Araneoidea</taxon>
        <taxon>Araneidae</taxon>
        <taxon>Araneus</taxon>
    </lineage>
</organism>
<sequence>MEVYLPIVKFSQKSGPITTPIHDWYQQKHHGAALELKGDKKLETTITRFISGHTRTLSYVQGQKVFSCVPQVQYTPIHSRPSALMCGTGEEEPV</sequence>
<dbReference type="AlphaFoldDB" id="A0A4Y2WCD0"/>
<gene>
    <name evidence="1" type="ORF">AVEN_180071_1</name>
</gene>
<protein>
    <submittedName>
        <fullName evidence="1">Uncharacterized protein</fullName>
    </submittedName>
</protein>
<comment type="caution">
    <text evidence="1">The sequence shown here is derived from an EMBL/GenBank/DDBJ whole genome shotgun (WGS) entry which is preliminary data.</text>
</comment>
<keyword evidence="2" id="KW-1185">Reference proteome</keyword>
<evidence type="ECO:0000313" key="1">
    <source>
        <dbReference type="EMBL" id="GBO33717.1"/>
    </source>
</evidence>
<proteinExistence type="predicted"/>
<name>A0A4Y2WCD0_ARAVE</name>